<dbReference type="AlphaFoldDB" id="A0A4Z0W2T1"/>
<name>A0A4Z0W2T1_9GAMM</name>
<keyword evidence="5" id="KW-1185">Reference proteome</keyword>
<protein>
    <recommendedName>
        <fullName evidence="3">Bacterial surface antigen (D15) domain-containing protein</fullName>
    </recommendedName>
</protein>
<dbReference type="Proteomes" id="UP000297475">
    <property type="component" value="Unassembled WGS sequence"/>
</dbReference>
<gene>
    <name evidence="4" type="ORF">E4656_17450</name>
</gene>
<dbReference type="OrthoDB" id="9771071at2"/>
<dbReference type="Pfam" id="PF01103">
    <property type="entry name" value="Omp85"/>
    <property type="match status" value="1"/>
</dbReference>
<comment type="subcellular location">
    <subcellularLocation>
        <location evidence="1">Membrane</location>
    </subcellularLocation>
</comment>
<dbReference type="EMBL" id="SRMF01000011">
    <property type="protein sequence ID" value="TGG90722.1"/>
    <property type="molecule type" value="Genomic_DNA"/>
</dbReference>
<dbReference type="InterPro" id="IPR000184">
    <property type="entry name" value="Bac_surfAg_D15"/>
</dbReference>
<dbReference type="GO" id="GO:0019867">
    <property type="term" value="C:outer membrane"/>
    <property type="evidence" value="ECO:0007669"/>
    <property type="project" value="InterPro"/>
</dbReference>
<keyword evidence="2" id="KW-0472">Membrane</keyword>
<sequence length="381" mass="42051">MHEGVLMVAPINRHRVAASQIVASRVEAGTRRGVVWRRGLVRGLLMLGLLQAQTVLAADYIVLPVFGSQPDTGVQLGVAAIWESEPVADSYAVNLFLLGTENRQAMGSVGLRIPGVVSGRRDYFEAEIHASYFPNEFFGYRATFLEDGAGYDEETLRFRLAWSYPLDSRWRVGVGGIAAVSEVEFDDPQDPLLDDVAWTEGGRLFGLEGSLTRDSRDSMSWPTMGTWARTEATVARDDDSETFAWASQSAAVYYQIPADVILALGGQVQAATDNTPFLYMPTLTGSQWMRGLRDGQYRHQTTVATQLEARLPLSPRFAATTFVHTGQVASNPGRWWDEDWKSGGGVGLRYSISNERRQNIRVDMGWVDGRGGLVINFGEAF</sequence>
<evidence type="ECO:0000313" key="5">
    <source>
        <dbReference type="Proteomes" id="UP000297475"/>
    </source>
</evidence>
<evidence type="ECO:0000256" key="1">
    <source>
        <dbReference type="ARBA" id="ARBA00004370"/>
    </source>
</evidence>
<evidence type="ECO:0000259" key="3">
    <source>
        <dbReference type="Pfam" id="PF01103"/>
    </source>
</evidence>
<feature type="domain" description="Bacterial surface antigen (D15)" evidence="3">
    <location>
        <begin position="142"/>
        <end position="350"/>
    </location>
</feature>
<reference evidence="4 5" key="1">
    <citation type="submission" date="2019-04" db="EMBL/GenBank/DDBJ databases">
        <title>Natronospirillum operosus gen. nov., sp. nov., a haloalkaliphilic satellite isolated from decaying biomass of laboratory culture of cyanobacterium Geitlerinema sp. and proposal of Natronospirillaceae fam. nov. and Saccharospirillaceae fam. nov.</title>
        <authorList>
            <person name="Kevbrin V."/>
            <person name="Boltyanskaya Y."/>
            <person name="Koziaeva V."/>
            <person name="Grouzdev D.S."/>
            <person name="Park M."/>
            <person name="Cho J."/>
        </authorList>
    </citation>
    <scope>NUCLEOTIDE SEQUENCE [LARGE SCALE GENOMIC DNA]</scope>
    <source>
        <strain evidence="4 5">G-116</strain>
    </source>
</reference>
<evidence type="ECO:0000256" key="2">
    <source>
        <dbReference type="ARBA" id="ARBA00023136"/>
    </source>
</evidence>
<dbReference type="Gene3D" id="2.40.160.50">
    <property type="entry name" value="membrane protein fhac: a member of the omp85/tpsb transporter family"/>
    <property type="match status" value="1"/>
</dbReference>
<comment type="caution">
    <text evidence="4">The sequence shown here is derived from an EMBL/GenBank/DDBJ whole genome shotgun (WGS) entry which is preliminary data.</text>
</comment>
<evidence type="ECO:0000313" key="4">
    <source>
        <dbReference type="EMBL" id="TGG90722.1"/>
    </source>
</evidence>
<accession>A0A4Z0W2T1</accession>
<proteinExistence type="predicted"/>
<organism evidence="4 5">
    <name type="scientific">Natronospirillum operosum</name>
    <dbReference type="NCBI Taxonomy" id="2759953"/>
    <lineage>
        <taxon>Bacteria</taxon>
        <taxon>Pseudomonadati</taxon>
        <taxon>Pseudomonadota</taxon>
        <taxon>Gammaproteobacteria</taxon>
        <taxon>Oceanospirillales</taxon>
        <taxon>Natronospirillaceae</taxon>
        <taxon>Natronospirillum</taxon>
    </lineage>
</organism>